<dbReference type="InterPro" id="IPR027417">
    <property type="entry name" value="P-loop_NTPase"/>
</dbReference>
<name>A0A7N2LM72_QUELO</name>
<dbReference type="InParanoid" id="A0A7N2LM72"/>
<reference evidence="2" key="2">
    <citation type="submission" date="2021-01" db="UniProtKB">
        <authorList>
            <consortium name="EnsemblPlants"/>
        </authorList>
    </citation>
    <scope>IDENTIFICATION</scope>
</reference>
<evidence type="ECO:0000313" key="3">
    <source>
        <dbReference type="Proteomes" id="UP000594261"/>
    </source>
</evidence>
<sequence length="128" mass="14378">MSKKFKKITTKLFMELENLGPTTGTTSSPLQPRNLHYPAPDDSDFVGLNDKVDEVVRLLCDGEMPNIITVTSVPGSSKTFLTKAVYNTTKVKRHFDDRAWVNLSEDFKSREFLIDILTQLTLGLEVLG</sequence>
<dbReference type="Pfam" id="PF00931">
    <property type="entry name" value="NB-ARC"/>
    <property type="match status" value="1"/>
</dbReference>
<dbReference type="PANTHER" id="PTHR19338:SF0">
    <property type="entry name" value="MITOCHONDRIAL IMPORT INNER MEMBRANE TRANSLOCASE SUBUNIT TIM13"/>
    <property type="match status" value="1"/>
</dbReference>
<dbReference type="Proteomes" id="UP000594261">
    <property type="component" value="Chromosome 5"/>
</dbReference>
<proteinExistence type="predicted"/>
<dbReference type="SUPFAM" id="SSF52540">
    <property type="entry name" value="P-loop containing nucleoside triphosphate hydrolases"/>
    <property type="match status" value="1"/>
</dbReference>
<evidence type="ECO:0000259" key="1">
    <source>
        <dbReference type="Pfam" id="PF00931"/>
    </source>
</evidence>
<dbReference type="Gramene" id="QL05p003744:mrna">
    <property type="protein sequence ID" value="QL05p003744:mrna:CDS:1"/>
    <property type="gene ID" value="QL05p003744"/>
</dbReference>
<dbReference type="GO" id="GO:0043531">
    <property type="term" value="F:ADP binding"/>
    <property type="evidence" value="ECO:0007669"/>
    <property type="project" value="InterPro"/>
</dbReference>
<dbReference type="PANTHER" id="PTHR19338">
    <property type="entry name" value="TRANSLOCASE OF INNER MITOCHONDRIAL MEMBRANE 13 HOMOLOG"/>
    <property type="match status" value="1"/>
</dbReference>
<organism evidence="2 3">
    <name type="scientific">Quercus lobata</name>
    <name type="common">Valley oak</name>
    <dbReference type="NCBI Taxonomy" id="97700"/>
    <lineage>
        <taxon>Eukaryota</taxon>
        <taxon>Viridiplantae</taxon>
        <taxon>Streptophyta</taxon>
        <taxon>Embryophyta</taxon>
        <taxon>Tracheophyta</taxon>
        <taxon>Spermatophyta</taxon>
        <taxon>Magnoliopsida</taxon>
        <taxon>eudicotyledons</taxon>
        <taxon>Gunneridae</taxon>
        <taxon>Pentapetalae</taxon>
        <taxon>rosids</taxon>
        <taxon>fabids</taxon>
        <taxon>Fagales</taxon>
        <taxon>Fagaceae</taxon>
        <taxon>Quercus</taxon>
    </lineage>
</organism>
<dbReference type="AlphaFoldDB" id="A0A7N2LM72"/>
<feature type="domain" description="NB-ARC" evidence="1">
    <location>
        <begin position="50"/>
        <end position="121"/>
    </location>
</feature>
<dbReference type="Gene3D" id="3.40.50.300">
    <property type="entry name" value="P-loop containing nucleotide triphosphate hydrolases"/>
    <property type="match status" value="1"/>
</dbReference>
<dbReference type="EnsemblPlants" id="QL05p003744:mrna">
    <property type="protein sequence ID" value="QL05p003744:mrna:CDS:1"/>
    <property type="gene ID" value="QL05p003744"/>
</dbReference>
<dbReference type="EMBL" id="LRBV02000005">
    <property type="status" value="NOT_ANNOTATED_CDS"/>
    <property type="molecule type" value="Genomic_DNA"/>
</dbReference>
<evidence type="ECO:0000313" key="2">
    <source>
        <dbReference type="EnsemblPlants" id="QL05p003744:mrna:CDS:1"/>
    </source>
</evidence>
<accession>A0A7N2LM72</accession>
<reference evidence="2 3" key="1">
    <citation type="journal article" date="2016" name="G3 (Bethesda)">
        <title>First Draft Assembly and Annotation of the Genome of a California Endemic Oak Quercus lobata Nee (Fagaceae).</title>
        <authorList>
            <person name="Sork V.L."/>
            <person name="Fitz-Gibbon S.T."/>
            <person name="Puiu D."/>
            <person name="Crepeau M."/>
            <person name="Gugger P.F."/>
            <person name="Sherman R."/>
            <person name="Stevens K."/>
            <person name="Langley C.H."/>
            <person name="Pellegrini M."/>
            <person name="Salzberg S.L."/>
        </authorList>
    </citation>
    <scope>NUCLEOTIDE SEQUENCE [LARGE SCALE GENOMIC DNA]</scope>
    <source>
        <strain evidence="2 3">cv. SW786</strain>
    </source>
</reference>
<keyword evidence="3" id="KW-1185">Reference proteome</keyword>
<protein>
    <recommendedName>
        <fullName evidence="1">NB-ARC domain-containing protein</fullName>
    </recommendedName>
</protein>
<dbReference type="InterPro" id="IPR002182">
    <property type="entry name" value="NB-ARC"/>
</dbReference>